<dbReference type="SUPFAM" id="SSF52047">
    <property type="entry name" value="RNI-like"/>
    <property type="match status" value="1"/>
</dbReference>
<evidence type="ECO:0000313" key="3">
    <source>
        <dbReference type="Proteomes" id="UP000242146"/>
    </source>
</evidence>
<keyword evidence="3" id="KW-1185">Reference proteome</keyword>
<dbReference type="CDD" id="cd09917">
    <property type="entry name" value="F-box_SF"/>
    <property type="match status" value="1"/>
</dbReference>
<dbReference type="Gene3D" id="1.20.1280.50">
    <property type="match status" value="1"/>
</dbReference>
<evidence type="ECO:0000313" key="2">
    <source>
        <dbReference type="EMBL" id="ORX57528.1"/>
    </source>
</evidence>
<reference evidence="2 3" key="1">
    <citation type="submission" date="2016-07" db="EMBL/GenBank/DDBJ databases">
        <title>Pervasive Adenine N6-methylation of Active Genes in Fungi.</title>
        <authorList>
            <consortium name="DOE Joint Genome Institute"/>
            <person name="Mondo S.J."/>
            <person name="Dannebaum R.O."/>
            <person name="Kuo R.C."/>
            <person name="Labutti K."/>
            <person name="Haridas S."/>
            <person name="Kuo A."/>
            <person name="Salamov A."/>
            <person name="Ahrendt S.R."/>
            <person name="Lipzen A."/>
            <person name="Sullivan W."/>
            <person name="Andreopoulos W.B."/>
            <person name="Clum A."/>
            <person name="Lindquist E."/>
            <person name="Daum C."/>
            <person name="Ramamoorthy G.K."/>
            <person name="Gryganskyi A."/>
            <person name="Culley D."/>
            <person name="Magnuson J.K."/>
            <person name="James T.Y."/>
            <person name="O'Malley M.A."/>
            <person name="Stajich J.E."/>
            <person name="Spatafora J.W."/>
            <person name="Visel A."/>
            <person name="Grigoriev I.V."/>
        </authorList>
    </citation>
    <scope>NUCLEOTIDE SEQUENCE [LARGE SCALE GENOMIC DNA]</scope>
    <source>
        <strain evidence="2 3">NRRL 3301</strain>
    </source>
</reference>
<protein>
    <submittedName>
        <fullName evidence="2">RNI-like protein</fullName>
    </submittedName>
</protein>
<dbReference type="Gene3D" id="3.80.10.10">
    <property type="entry name" value="Ribonuclease Inhibitor"/>
    <property type="match status" value="1"/>
</dbReference>
<proteinExistence type="predicted"/>
<dbReference type="SMART" id="SM00367">
    <property type="entry name" value="LRR_CC"/>
    <property type="match status" value="5"/>
</dbReference>
<dbReference type="PANTHER" id="PTHR13318">
    <property type="entry name" value="PARTNER OF PAIRED, ISOFORM B-RELATED"/>
    <property type="match status" value="1"/>
</dbReference>
<dbReference type="InterPro" id="IPR032675">
    <property type="entry name" value="LRR_dom_sf"/>
</dbReference>
<dbReference type="EMBL" id="MCGT01000008">
    <property type="protein sequence ID" value="ORX57528.1"/>
    <property type="molecule type" value="Genomic_DNA"/>
</dbReference>
<dbReference type="InterPro" id="IPR006553">
    <property type="entry name" value="Leu-rich_rpt_Cys-con_subtyp"/>
</dbReference>
<dbReference type="OrthoDB" id="10257471at2759"/>
<evidence type="ECO:0000259" key="1">
    <source>
        <dbReference type="PROSITE" id="PS50181"/>
    </source>
</evidence>
<dbReference type="STRING" id="101127.A0A1X2GN15"/>
<sequence>MRFLYLTNDNRLELLNTTNECTLPATSRTLDLPAELIERIFTHLPRSCLAQVSFVSRKWNAVANGLLYTHVYIRTLTHWESFIQYCVNKDCVWLERVQSLVLRPSPRLAPRSGLQSNSFKTDPDVAAQGYIRVQPVDLDNTGLERLLCDSANNIHEENYGELDTTVKTAEWLAKVSDRDMAMAVDRCCRLVYLCASGCSQIGDATMYALSASRNEQGDRSMRGLWLDLTRNITALGWKTFVNAEIRRRQTSGASQLTHLDLSFSGFIDDSCLEQALPNWSSSLTHLRLGSLYNITDATVLSISRHCSHLRLLHLVRCWRVTNESLAPLASGCPRLVYMSLAFLNQVNEQGIRHIVSGCPSLDTLDISGSGINPMFKQVILDQWLLDRRRLGLKPVRFIETPVLLL</sequence>
<dbReference type="Pfam" id="PF12937">
    <property type="entry name" value="F-box-like"/>
    <property type="match status" value="1"/>
</dbReference>
<dbReference type="PROSITE" id="PS50181">
    <property type="entry name" value="FBOX"/>
    <property type="match status" value="1"/>
</dbReference>
<accession>A0A1X2GN15</accession>
<name>A0A1X2GN15_9FUNG</name>
<dbReference type="Proteomes" id="UP000242146">
    <property type="component" value="Unassembled WGS sequence"/>
</dbReference>
<gene>
    <name evidence="2" type="ORF">DM01DRAFT_1406083</name>
</gene>
<dbReference type="InterPro" id="IPR036047">
    <property type="entry name" value="F-box-like_dom_sf"/>
</dbReference>
<dbReference type="InterPro" id="IPR001810">
    <property type="entry name" value="F-box_dom"/>
</dbReference>
<organism evidence="2 3">
    <name type="scientific">Hesseltinella vesiculosa</name>
    <dbReference type="NCBI Taxonomy" id="101127"/>
    <lineage>
        <taxon>Eukaryota</taxon>
        <taxon>Fungi</taxon>
        <taxon>Fungi incertae sedis</taxon>
        <taxon>Mucoromycota</taxon>
        <taxon>Mucoromycotina</taxon>
        <taxon>Mucoromycetes</taxon>
        <taxon>Mucorales</taxon>
        <taxon>Cunninghamellaceae</taxon>
        <taxon>Hesseltinella</taxon>
    </lineage>
</organism>
<dbReference type="SMART" id="SM00256">
    <property type="entry name" value="FBOX"/>
    <property type="match status" value="1"/>
</dbReference>
<comment type="caution">
    <text evidence="2">The sequence shown here is derived from an EMBL/GenBank/DDBJ whole genome shotgun (WGS) entry which is preliminary data.</text>
</comment>
<dbReference type="AlphaFoldDB" id="A0A1X2GN15"/>
<dbReference type="SUPFAM" id="SSF81383">
    <property type="entry name" value="F-box domain"/>
    <property type="match status" value="1"/>
</dbReference>
<feature type="domain" description="F-box" evidence="1">
    <location>
        <begin position="26"/>
        <end position="75"/>
    </location>
</feature>
<dbReference type="GO" id="GO:0031146">
    <property type="term" value="P:SCF-dependent proteasomal ubiquitin-dependent protein catabolic process"/>
    <property type="evidence" value="ECO:0007669"/>
    <property type="project" value="TreeGrafter"/>
</dbReference>
<dbReference type="GO" id="GO:0019005">
    <property type="term" value="C:SCF ubiquitin ligase complex"/>
    <property type="evidence" value="ECO:0007669"/>
    <property type="project" value="TreeGrafter"/>
</dbReference>